<dbReference type="AlphaFoldDB" id="A0A3B0WFU2"/>
<proteinExistence type="predicted"/>
<sequence>MPNNQQRQWEARYHQQKTGWDRGAINPQLQKWLKDEKLKPCRILVPGCGNGYEVLALAAAGFDVVAVDIATTPVQCLREQLKQQSLKAEVVQGDLLNWESKKIFDAVYEQTCLCALPPKTWQQYEQQLHRWLTPQGKIFTLFMQTQQQGGPPFHCELSEMRILFSETRWSWNDEENKIPHPAGFHELAFLLEKN</sequence>
<dbReference type="InterPro" id="IPR029063">
    <property type="entry name" value="SAM-dependent_MTases_sf"/>
</dbReference>
<dbReference type="Pfam" id="PF05724">
    <property type="entry name" value="TPMT"/>
    <property type="match status" value="1"/>
</dbReference>
<dbReference type="GO" id="GO:0008757">
    <property type="term" value="F:S-adenosylmethionine-dependent methyltransferase activity"/>
    <property type="evidence" value="ECO:0007669"/>
    <property type="project" value="InterPro"/>
</dbReference>
<organism evidence="5">
    <name type="scientific">hydrothermal vent metagenome</name>
    <dbReference type="NCBI Taxonomy" id="652676"/>
    <lineage>
        <taxon>unclassified sequences</taxon>
        <taxon>metagenomes</taxon>
        <taxon>ecological metagenomes</taxon>
    </lineage>
</organism>
<reference evidence="5" key="1">
    <citation type="submission" date="2018-06" db="EMBL/GenBank/DDBJ databases">
        <authorList>
            <person name="Zhirakovskaya E."/>
        </authorList>
    </citation>
    <scope>NUCLEOTIDE SEQUENCE</scope>
</reference>
<evidence type="ECO:0000256" key="2">
    <source>
        <dbReference type="ARBA" id="ARBA00022603"/>
    </source>
</evidence>
<name>A0A3B0WFU2_9ZZZZ</name>
<keyword evidence="3" id="KW-0808">Transferase</keyword>
<dbReference type="SUPFAM" id="SSF53335">
    <property type="entry name" value="S-adenosyl-L-methionine-dependent methyltransferases"/>
    <property type="match status" value="1"/>
</dbReference>
<evidence type="ECO:0008006" key="6">
    <source>
        <dbReference type="Google" id="ProtNLM"/>
    </source>
</evidence>
<dbReference type="InterPro" id="IPR008854">
    <property type="entry name" value="TPMT"/>
</dbReference>
<dbReference type="EMBL" id="UOFE01000015">
    <property type="protein sequence ID" value="VAW51320.1"/>
    <property type="molecule type" value="Genomic_DNA"/>
</dbReference>
<dbReference type="GO" id="GO:0032259">
    <property type="term" value="P:methylation"/>
    <property type="evidence" value="ECO:0007669"/>
    <property type="project" value="UniProtKB-KW"/>
</dbReference>
<keyword evidence="4" id="KW-0949">S-adenosyl-L-methionine</keyword>
<keyword evidence="2" id="KW-0489">Methyltransferase</keyword>
<keyword evidence="1" id="KW-0597">Phosphoprotein</keyword>
<evidence type="ECO:0000256" key="1">
    <source>
        <dbReference type="ARBA" id="ARBA00022553"/>
    </source>
</evidence>
<accession>A0A3B0WFU2</accession>
<dbReference type="CDD" id="cd02440">
    <property type="entry name" value="AdoMet_MTases"/>
    <property type="match status" value="1"/>
</dbReference>
<evidence type="ECO:0000313" key="5">
    <source>
        <dbReference type="EMBL" id="VAW51320.1"/>
    </source>
</evidence>
<dbReference type="PANTHER" id="PTHR32183">
    <property type="match status" value="1"/>
</dbReference>
<evidence type="ECO:0000256" key="4">
    <source>
        <dbReference type="ARBA" id="ARBA00022691"/>
    </source>
</evidence>
<dbReference type="PANTHER" id="PTHR32183:SF6">
    <property type="entry name" value="CYSTEINE SULFINATE DESULFINASE_CYSTEINE DESULFURASE AND RELATED ENZYMES"/>
    <property type="match status" value="1"/>
</dbReference>
<dbReference type="Gene3D" id="3.40.50.150">
    <property type="entry name" value="Vaccinia Virus protein VP39"/>
    <property type="match status" value="1"/>
</dbReference>
<evidence type="ECO:0000256" key="3">
    <source>
        <dbReference type="ARBA" id="ARBA00022679"/>
    </source>
</evidence>
<gene>
    <name evidence="5" type="ORF">MNBD_GAMMA05-832</name>
</gene>
<dbReference type="PROSITE" id="PS51585">
    <property type="entry name" value="SAM_MT_TPMT"/>
    <property type="match status" value="1"/>
</dbReference>
<protein>
    <recommendedName>
        <fullName evidence="6">Thiopurine S-methyltransferase</fullName>
    </recommendedName>
</protein>